<dbReference type="InterPro" id="IPR004183">
    <property type="entry name" value="Xdiol_dOase_suB"/>
</dbReference>
<accession>A0A7I9WX14</accession>
<dbReference type="Proteomes" id="UP000465241">
    <property type="component" value="Unassembled WGS sequence"/>
</dbReference>
<name>A0A7I9WX14_9MYCO</name>
<dbReference type="Pfam" id="PF02900">
    <property type="entry name" value="LigB"/>
    <property type="match status" value="1"/>
</dbReference>
<proteinExistence type="predicted"/>
<keyword evidence="3" id="KW-1185">Reference proteome</keyword>
<keyword evidence="2" id="KW-0223">Dioxygenase</keyword>
<dbReference type="AlphaFoldDB" id="A0A7I9WX14"/>
<feature type="domain" description="Extradiol ring-cleavage dioxygenase class III enzyme subunit B" evidence="1">
    <location>
        <begin position="6"/>
        <end position="311"/>
    </location>
</feature>
<dbReference type="SUPFAM" id="SSF53213">
    <property type="entry name" value="LigB-like"/>
    <property type="match status" value="1"/>
</dbReference>
<comment type="caution">
    <text evidence="2">The sequence shown here is derived from an EMBL/GenBank/DDBJ whole genome shotgun (WGS) entry which is preliminary data.</text>
</comment>
<keyword evidence="2" id="KW-0560">Oxidoreductase</keyword>
<dbReference type="EMBL" id="BLKT01000003">
    <property type="protein sequence ID" value="GFG61746.1"/>
    <property type="molecule type" value="Genomic_DNA"/>
</dbReference>
<protein>
    <submittedName>
        <fullName evidence="2">Extradiol dioxygenase</fullName>
    </submittedName>
</protein>
<evidence type="ECO:0000313" key="3">
    <source>
        <dbReference type="Proteomes" id="UP000465241"/>
    </source>
</evidence>
<dbReference type="GO" id="GO:0016702">
    <property type="term" value="F:oxidoreductase activity, acting on single donors with incorporation of molecular oxygen, incorporation of two atoms of oxygen"/>
    <property type="evidence" value="ECO:0007669"/>
    <property type="project" value="UniProtKB-ARBA"/>
</dbReference>
<gene>
    <name evidence="2" type="ORF">MMUR_58820</name>
</gene>
<reference evidence="2 3" key="1">
    <citation type="journal article" date="2019" name="Emerg. Microbes Infect.">
        <title>Comprehensive subspecies identification of 175 nontuberculous mycobacteria species based on 7547 genomic profiles.</title>
        <authorList>
            <person name="Matsumoto Y."/>
            <person name="Kinjo T."/>
            <person name="Motooka D."/>
            <person name="Nabeya D."/>
            <person name="Jung N."/>
            <person name="Uechi K."/>
            <person name="Horii T."/>
            <person name="Iida T."/>
            <person name="Fujita J."/>
            <person name="Nakamura S."/>
        </authorList>
    </citation>
    <scope>NUCLEOTIDE SEQUENCE [LARGE SCALE GENOMIC DNA]</scope>
    <source>
        <strain evidence="2 3">JCM 13392</strain>
    </source>
</reference>
<sequence length="320" mass="35499">MTVVGALSVSHAPGILGWPDDVTDVEHKSVFEAFDDLKETVEEAKPDVIIAFLDDHFENHFRTLMPSISVGVADEHTGPGEHLLKLLKFEKVQSIGGAKDLAEHILRSVVAGGIDAARMSSAEFGNNLMVPLKLIRPDGDIPIIPVYINVFTPPLITMRRAYELGAAVRKAVEGRWERIMFWATGGLSHWPPIWEPCRESNDFLTRMKTFQNEGRSYLERDPDLWTDIGPYEIKMAEEMGDSCVSPEWDLEFLRLLSAGDMQSLFGWTYEDVEKGGGHGGHEILNWMAVAGAMNGAPCEVLTYQPTPAWICGTGAVRYAV</sequence>
<dbReference type="Gene3D" id="3.40.830.10">
    <property type="entry name" value="LigB-like"/>
    <property type="match status" value="1"/>
</dbReference>
<organism evidence="2 3">
    <name type="scientific">Mycolicibacterium murale</name>
    <dbReference type="NCBI Taxonomy" id="182220"/>
    <lineage>
        <taxon>Bacteria</taxon>
        <taxon>Bacillati</taxon>
        <taxon>Actinomycetota</taxon>
        <taxon>Actinomycetes</taxon>
        <taxon>Mycobacteriales</taxon>
        <taxon>Mycobacteriaceae</taxon>
        <taxon>Mycolicibacterium</taxon>
    </lineage>
</organism>
<dbReference type="GO" id="GO:0008198">
    <property type="term" value="F:ferrous iron binding"/>
    <property type="evidence" value="ECO:0007669"/>
    <property type="project" value="InterPro"/>
</dbReference>
<dbReference type="RefSeq" id="WP_193491374.1">
    <property type="nucleotide sequence ID" value="NZ_BAAAMC010000023.1"/>
</dbReference>
<evidence type="ECO:0000313" key="2">
    <source>
        <dbReference type="EMBL" id="GFG61746.1"/>
    </source>
</evidence>
<evidence type="ECO:0000259" key="1">
    <source>
        <dbReference type="Pfam" id="PF02900"/>
    </source>
</evidence>